<dbReference type="GO" id="GO:0006508">
    <property type="term" value="P:proteolysis"/>
    <property type="evidence" value="ECO:0007669"/>
    <property type="project" value="UniProtKB-KW"/>
</dbReference>
<comment type="caution">
    <text evidence="3">The sequence shown here is derived from an EMBL/GenBank/DDBJ whole genome shotgun (WGS) entry which is preliminary data.</text>
</comment>
<gene>
    <name evidence="3" type="ORF">Dxin01_01109</name>
</gene>
<dbReference type="EMBL" id="BAABRN010000009">
    <property type="protein sequence ID" value="GAA5501377.1"/>
    <property type="molecule type" value="Genomic_DNA"/>
</dbReference>
<proteinExistence type="predicted"/>
<dbReference type="InterPro" id="IPR007863">
    <property type="entry name" value="Peptidase_M16_C"/>
</dbReference>
<evidence type="ECO:0000313" key="3">
    <source>
        <dbReference type="EMBL" id="GAA5501377.1"/>
    </source>
</evidence>
<dbReference type="Proteomes" id="UP001458946">
    <property type="component" value="Unassembled WGS sequence"/>
</dbReference>
<accession>A0ABP9V7Y1</accession>
<dbReference type="InterPro" id="IPR011249">
    <property type="entry name" value="Metalloenz_LuxS/M16"/>
</dbReference>
<dbReference type="GO" id="GO:0008233">
    <property type="term" value="F:peptidase activity"/>
    <property type="evidence" value="ECO:0007669"/>
    <property type="project" value="UniProtKB-KW"/>
</dbReference>
<dbReference type="SUPFAM" id="SSF63411">
    <property type="entry name" value="LuxS/MPP-like metallohydrolase"/>
    <property type="match status" value="2"/>
</dbReference>
<feature type="domain" description="Peptidase M16 C-terminal" evidence="2">
    <location>
        <begin position="188"/>
        <end position="349"/>
    </location>
</feature>
<organism evidence="3 4">
    <name type="scientific">Deinococcus xinjiangensis</name>
    <dbReference type="NCBI Taxonomy" id="457454"/>
    <lineage>
        <taxon>Bacteria</taxon>
        <taxon>Thermotogati</taxon>
        <taxon>Deinococcota</taxon>
        <taxon>Deinococci</taxon>
        <taxon>Deinococcales</taxon>
        <taxon>Deinococcaceae</taxon>
        <taxon>Deinococcus</taxon>
    </lineage>
</organism>
<dbReference type="PANTHER" id="PTHR11851">
    <property type="entry name" value="METALLOPROTEASE"/>
    <property type="match status" value="1"/>
</dbReference>
<dbReference type="RefSeq" id="WP_353541350.1">
    <property type="nucleotide sequence ID" value="NZ_BAABRN010000009.1"/>
</dbReference>
<reference evidence="3 4" key="1">
    <citation type="submission" date="2024-02" db="EMBL/GenBank/DDBJ databases">
        <title>Deinococcus xinjiangensis NBRC 107630.</title>
        <authorList>
            <person name="Ichikawa N."/>
            <person name="Katano-Makiyama Y."/>
            <person name="Hidaka K."/>
        </authorList>
    </citation>
    <scope>NUCLEOTIDE SEQUENCE [LARGE SCALE GENOMIC DNA]</scope>
    <source>
        <strain evidence="3 4">NBRC 107630</strain>
    </source>
</reference>
<protein>
    <submittedName>
        <fullName evidence="3">Zinc protease Rv2782c</fullName>
    </submittedName>
</protein>
<dbReference type="Pfam" id="PF05193">
    <property type="entry name" value="Peptidase_M16_C"/>
    <property type="match status" value="1"/>
</dbReference>
<dbReference type="InterPro" id="IPR011765">
    <property type="entry name" value="Pept_M16_N"/>
</dbReference>
<feature type="domain" description="Peptidase M16 N-terminal" evidence="1">
    <location>
        <begin position="45"/>
        <end position="173"/>
    </location>
</feature>
<dbReference type="PANTHER" id="PTHR11851:SF219">
    <property type="entry name" value="HYPOTHETICAL ZINC PROTEASE"/>
    <property type="match status" value="1"/>
</dbReference>
<dbReference type="InterPro" id="IPR050361">
    <property type="entry name" value="MPP/UQCRC_Complex"/>
</dbReference>
<evidence type="ECO:0000259" key="2">
    <source>
        <dbReference type="Pfam" id="PF05193"/>
    </source>
</evidence>
<name>A0ABP9V7Y1_9DEIO</name>
<dbReference type="Gene3D" id="3.30.830.10">
    <property type="entry name" value="Metalloenzyme, LuxS/M16 peptidase-like"/>
    <property type="match status" value="2"/>
</dbReference>
<evidence type="ECO:0000313" key="4">
    <source>
        <dbReference type="Proteomes" id="UP001458946"/>
    </source>
</evidence>
<keyword evidence="3" id="KW-0645">Protease</keyword>
<sequence>MVLPPASTTRPAPASATHLWTLENGLTVAFERRSGLGFSFDLRLPWGSAHDPQGQEGSAAALEEWLHKGAAGRDARQLQDAFDDLGVRRGGGVGPEATRLSVSGLVGDLAAALRLVADVLLRPTLPPEEVPVLLDLARQDLESLEDSPTDLLALAARALAFAGQGLAHSTSGTRAGLAGISAQSLQGHFRRYGARGSFLGLVADLDAAEVERLIRQTFGEWQAGEATTLSAHFCPDQSTHIEYEGGEQTHLSLTAAGFAPQDPDWLRWQLALTALSGGSSSRLFYAVREERGLAYAVSASPLILGGQGFLSVYAGSTPDRAPETLAVIRAELERLQGGLNADEFRRAHAGLSASVVFGSESLRGRAHALTRDLALFGRVRSVASLRAELDALTLDEVNSFLSGYSPLRGANLVTLGPSATPPEATA</sequence>
<evidence type="ECO:0000259" key="1">
    <source>
        <dbReference type="Pfam" id="PF00675"/>
    </source>
</evidence>
<keyword evidence="3" id="KW-0378">Hydrolase</keyword>
<dbReference type="Pfam" id="PF00675">
    <property type="entry name" value="Peptidase_M16"/>
    <property type="match status" value="1"/>
</dbReference>
<keyword evidence="4" id="KW-1185">Reference proteome</keyword>